<reference evidence="2 3" key="1">
    <citation type="submission" date="2019-05" db="EMBL/GenBank/DDBJ databases">
        <title>Draft Genome Sequences of Six Type Strains of the Genus Massilia.</title>
        <authorList>
            <person name="Miess H."/>
            <person name="Frediansyhah A."/>
            <person name="Gross H."/>
        </authorList>
    </citation>
    <scope>NUCLEOTIDE SEQUENCE [LARGE SCALE GENOMIC DNA]</scope>
    <source>
        <strain evidence="2 3">DSMZ 26121</strain>
    </source>
</reference>
<dbReference type="AlphaFoldDB" id="A0A4P8HW42"/>
<accession>A0A4P8HW42</accession>
<reference evidence="1 4" key="2">
    <citation type="submission" date="2020-08" db="EMBL/GenBank/DDBJ databases">
        <title>Genomic Encyclopedia of Type Strains, Phase III (KMG-III): the genomes of soil and plant-associated and newly described type strains.</title>
        <authorList>
            <person name="Whitman W."/>
        </authorList>
    </citation>
    <scope>NUCLEOTIDE SEQUENCE [LARGE SCALE GENOMIC DNA]</scope>
    <source>
        <strain evidence="1 4">CECT 7753</strain>
    </source>
</reference>
<dbReference type="EMBL" id="JACHXS010000004">
    <property type="protein sequence ID" value="MBB3221974.1"/>
    <property type="molecule type" value="Genomic_DNA"/>
</dbReference>
<keyword evidence="3" id="KW-1185">Reference proteome</keyword>
<gene>
    <name evidence="2" type="ORF">FCL38_30335</name>
    <name evidence="1" type="ORF">FHS02_002784</name>
</gene>
<evidence type="ECO:0000313" key="4">
    <source>
        <dbReference type="Proteomes" id="UP000584325"/>
    </source>
</evidence>
<evidence type="ECO:0000313" key="3">
    <source>
        <dbReference type="Proteomes" id="UP000298763"/>
    </source>
</evidence>
<name>A0A4P8HW42_9BURK</name>
<dbReference type="RefSeq" id="WP_137317004.1">
    <property type="nucleotide sequence ID" value="NZ_CP040017.1"/>
</dbReference>
<sequence>MNFQTLAAFGISGVSLAACIGWPGARIIEDTLGTSVTAEVIRTHWMAGPEQAVKTDLPRKLREKYGPDMDIAEAQAAGFACGVDTAGCVFEGTIVRELLNLPAANRARAKERLRFRVVLHRAQPIDVTVAVAHEPMP</sequence>
<dbReference type="EMBL" id="CP040017">
    <property type="protein sequence ID" value="QCP14233.1"/>
    <property type="molecule type" value="Genomic_DNA"/>
</dbReference>
<protein>
    <submittedName>
        <fullName evidence="1">Uncharacterized protein</fullName>
    </submittedName>
</protein>
<organism evidence="1 4">
    <name type="scientific">Pseudoduganella umbonata</name>
    <dbReference type="NCBI Taxonomy" id="864828"/>
    <lineage>
        <taxon>Bacteria</taxon>
        <taxon>Pseudomonadati</taxon>
        <taxon>Pseudomonadota</taxon>
        <taxon>Betaproteobacteria</taxon>
        <taxon>Burkholderiales</taxon>
        <taxon>Oxalobacteraceae</taxon>
        <taxon>Telluria group</taxon>
        <taxon>Pseudoduganella</taxon>
    </lineage>
</organism>
<dbReference type="Proteomes" id="UP000298763">
    <property type="component" value="Chromosome"/>
</dbReference>
<evidence type="ECO:0000313" key="2">
    <source>
        <dbReference type="EMBL" id="QCP14233.1"/>
    </source>
</evidence>
<dbReference type="Proteomes" id="UP000584325">
    <property type="component" value="Unassembled WGS sequence"/>
</dbReference>
<proteinExistence type="predicted"/>
<evidence type="ECO:0000313" key="1">
    <source>
        <dbReference type="EMBL" id="MBB3221974.1"/>
    </source>
</evidence>